<proteinExistence type="predicted"/>
<reference evidence="2 3" key="1">
    <citation type="journal article" date="2015" name="Stand. Genomic Sci.">
        <title>Genomic Encyclopedia of Bacterial and Archaeal Type Strains, Phase III: the genomes of soil and plant-associated and newly described type strains.</title>
        <authorList>
            <person name="Whitman W.B."/>
            <person name="Woyke T."/>
            <person name="Klenk H.P."/>
            <person name="Zhou Y."/>
            <person name="Lilburn T.G."/>
            <person name="Beck B.J."/>
            <person name="De Vos P."/>
            <person name="Vandamme P."/>
            <person name="Eisen J.A."/>
            <person name="Garrity G."/>
            <person name="Hugenholtz P."/>
            <person name="Kyrpides N.C."/>
        </authorList>
    </citation>
    <scope>NUCLEOTIDE SEQUENCE [LARGE SCALE GENOMIC DNA]</scope>
    <source>
        <strain evidence="2 3">VKM Ac-2540</strain>
    </source>
</reference>
<evidence type="ECO:0000259" key="1">
    <source>
        <dbReference type="Pfam" id="PF12680"/>
    </source>
</evidence>
<dbReference type="InterPro" id="IPR032710">
    <property type="entry name" value="NTF2-like_dom_sf"/>
</dbReference>
<dbReference type="Proteomes" id="UP000292027">
    <property type="component" value="Unassembled WGS sequence"/>
</dbReference>
<protein>
    <submittedName>
        <fullName evidence="2">SnoaL-like protein</fullName>
    </submittedName>
</protein>
<organism evidence="2 3">
    <name type="scientific">Kribbella rubisoli</name>
    <dbReference type="NCBI Taxonomy" id="3075929"/>
    <lineage>
        <taxon>Bacteria</taxon>
        <taxon>Bacillati</taxon>
        <taxon>Actinomycetota</taxon>
        <taxon>Actinomycetes</taxon>
        <taxon>Propionibacteriales</taxon>
        <taxon>Kribbellaceae</taxon>
        <taxon>Kribbella</taxon>
    </lineage>
</organism>
<keyword evidence="3" id="KW-1185">Reference proteome</keyword>
<evidence type="ECO:0000313" key="2">
    <source>
        <dbReference type="EMBL" id="RZU13568.1"/>
    </source>
</evidence>
<dbReference type="Pfam" id="PF12680">
    <property type="entry name" value="SnoaL_2"/>
    <property type="match status" value="1"/>
</dbReference>
<evidence type="ECO:0000313" key="3">
    <source>
        <dbReference type="Proteomes" id="UP000292027"/>
    </source>
</evidence>
<dbReference type="InterPro" id="IPR037401">
    <property type="entry name" value="SnoaL-like"/>
</dbReference>
<gene>
    <name evidence="2" type="ORF">EV645_4414</name>
</gene>
<dbReference type="Gene3D" id="3.10.450.50">
    <property type="match status" value="1"/>
</dbReference>
<sequence>MNAIALADQYFAMWNAADADHRAELIAGTWTDDATFQDPSFETTGHDELNKLVGAAQQMFPGLSFVRTGDIDEHHTYLRWTWHLKADGQEPVAGGTDIVVLDGDGKIQKLIGFHDFAPEH</sequence>
<comment type="caution">
    <text evidence="2">The sequence shown here is derived from an EMBL/GenBank/DDBJ whole genome shotgun (WGS) entry which is preliminary data.</text>
</comment>
<name>A0A4Q7WU66_9ACTN</name>
<dbReference type="RefSeq" id="WP_130445825.1">
    <property type="nucleotide sequence ID" value="NZ_SHKR01000013.1"/>
</dbReference>
<dbReference type="SUPFAM" id="SSF54427">
    <property type="entry name" value="NTF2-like"/>
    <property type="match status" value="1"/>
</dbReference>
<dbReference type="EMBL" id="SHKR01000013">
    <property type="protein sequence ID" value="RZU13568.1"/>
    <property type="molecule type" value="Genomic_DNA"/>
</dbReference>
<dbReference type="AlphaFoldDB" id="A0A4Q7WU66"/>
<feature type="domain" description="SnoaL-like" evidence="1">
    <location>
        <begin position="8"/>
        <end position="108"/>
    </location>
</feature>
<dbReference type="OrthoDB" id="9808719at2"/>
<accession>A0A4Q7WU66</accession>